<dbReference type="EMBL" id="JAPUUL010000716">
    <property type="protein sequence ID" value="KAJ8129596.1"/>
    <property type="molecule type" value="Genomic_DNA"/>
</dbReference>
<reference evidence="1" key="1">
    <citation type="submission" date="2022-12" db="EMBL/GenBank/DDBJ databases">
        <title>Genome Sequence of Lasiodiplodia mahajangana.</title>
        <authorList>
            <person name="Buettner E."/>
        </authorList>
    </citation>
    <scope>NUCLEOTIDE SEQUENCE</scope>
    <source>
        <strain evidence="1">VT137</strain>
    </source>
</reference>
<sequence>MEALAALGLASNIVQFLEFTWRLTSAVGEIKNSASSATERTLDLNKIYGKLDTFCSNLLAPPKPVTSNDEAKRVQILFSNPESDLQRQVIIQSHTKDLQTLASDCAVLCQQLLAVTRTLQAKAGSKHKLGSFKAALKTLWNEKKISDLEERLKRYQKAIALHFLPLIEEHTAYTNSLLQRLRHESALLRIEHASQFDQISERLNELKQNLSATVPQIIVRDSKDHAPVDTATELLEAEGSYTTRNLTKEDIDSIVQSVSNLSFNDRDIATLAREQAFLRGLDFTSRRYRYEDIPEAYKQTFGWIFDPSKQQEEEEEGVSGHGSRLLQWLRHGNGTFWVSGKAGSGKSTLMKYIVNHDETRKSLEAWAGTKKLIIAAHYFWNAGSMMQKSQRGLYRSLLYDFLRVCPEQIPHVCSARWAATKIGLTLPPTDNWTVEELLEAIQNLIRMPDSPIRLCVFVDGVDEYEGDHFEFCQLMKELFCSPTVKCLMSSRPWNVFKDAFGVDQTPRLYLHQLTRRDILVYAQSRLAEHPRWSVTYLPKEQMESIIDTITEKAQGVFLWVHLVGKSLRDGLTDGDTIRDLQLRLDSLPSDLELFFKHIINQVDSLYHKKMARLLLTAVNARQSLDLEFYRTQEYEDEDGDYALNKPVEKDATDEKAWVNEACQRRINARCGGLLEIRKGRVEFLHRSVHDFLLTREMNDYLHLESGPEFKVNLSTLKMYVYSFRCWVQNGHVALAEDQDIWRNGLAYANEALEEDVEAALALLDAVGDLYEQTPANMDSAFLNVSPDFIFQSEILRAGVDRYVDIRLKESSDFFQSVFESPLCTAMEESPWSQGHVKIIKQLLESGSDPNADSWEVPWAVFLRLTCAQKSDHNFTEALQNSLFSDFLKNGAKRDIKLDLGQHGRVSVCDIDRYGGSRLPCTHFIAALFRYNNSHRFPGECAHALEDFCCGSAEHIKLQIAEALPLLQQGLSELGINASEPGRLRFFAQIIQKLILKWQQDTPELKALIPSILGAFPAATGATLSDMINHPGRASPYQSRRSPMKRPHDMAEAEASPSRKSSRLRY</sequence>
<proteinExistence type="predicted"/>
<evidence type="ECO:0000313" key="1">
    <source>
        <dbReference type="EMBL" id="KAJ8129596.1"/>
    </source>
</evidence>
<gene>
    <name evidence="1" type="ORF">O1611_g4033</name>
</gene>
<comment type="caution">
    <text evidence="1">The sequence shown here is derived from an EMBL/GenBank/DDBJ whole genome shotgun (WGS) entry which is preliminary data.</text>
</comment>
<protein>
    <submittedName>
        <fullName evidence="1">Uncharacterized protein</fullName>
    </submittedName>
</protein>
<dbReference type="Proteomes" id="UP001153332">
    <property type="component" value="Unassembled WGS sequence"/>
</dbReference>
<name>A0ACC2JQ43_9PEZI</name>
<organism evidence="1 2">
    <name type="scientific">Lasiodiplodia mahajangana</name>
    <dbReference type="NCBI Taxonomy" id="1108764"/>
    <lineage>
        <taxon>Eukaryota</taxon>
        <taxon>Fungi</taxon>
        <taxon>Dikarya</taxon>
        <taxon>Ascomycota</taxon>
        <taxon>Pezizomycotina</taxon>
        <taxon>Dothideomycetes</taxon>
        <taxon>Dothideomycetes incertae sedis</taxon>
        <taxon>Botryosphaeriales</taxon>
        <taxon>Botryosphaeriaceae</taxon>
        <taxon>Lasiodiplodia</taxon>
    </lineage>
</organism>
<keyword evidence="2" id="KW-1185">Reference proteome</keyword>
<accession>A0ACC2JQ43</accession>
<evidence type="ECO:0000313" key="2">
    <source>
        <dbReference type="Proteomes" id="UP001153332"/>
    </source>
</evidence>